<dbReference type="PANTHER" id="PTHR36617:SF5">
    <property type="entry name" value="OS05G0421675 PROTEIN"/>
    <property type="match status" value="1"/>
</dbReference>
<sequence length="140" mass="16420">MKGVRKRIGNGLDTRVWVDPWIPGTQTRMVLSSRTEETNDMRVAELLNNEGNGWDLQKLQRYFLPVEQERILAIRISSLKPEDSWCWELEKDGVYSVRSAYKKLLAKGEEEAEQSDYATEKKLWNMIWKAAVLPRVKIFF</sequence>
<dbReference type="PANTHER" id="PTHR36617">
    <property type="entry name" value="PROTEIN, PUTATIVE-RELATED"/>
    <property type="match status" value="1"/>
</dbReference>
<reference evidence="1 3" key="1">
    <citation type="submission" date="2024-03" db="EMBL/GenBank/DDBJ databases">
        <title>WGS assembly of Saponaria officinalis var. Norfolk2.</title>
        <authorList>
            <person name="Jenkins J."/>
            <person name="Shu S."/>
            <person name="Grimwood J."/>
            <person name="Barry K."/>
            <person name="Goodstein D."/>
            <person name="Schmutz J."/>
            <person name="Leebens-Mack J."/>
            <person name="Osbourn A."/>
        </authorList>
    </citation>
    <scope>NUCLEOTIDE SEQUENCE [LARGE SCALE GENOMIC DNA]</scope>
    <source>
        <strain evidence="3">cv. Norfolk2</strain>
        <strain evidence="1">JIC</strain>
        <tissue evidence="1">Leaf</tissue>
    </source>
</reference>
<keyword evidence="3" id="KW-1185">Reference proteome</keyword>
<evidence type="ECO:0000313" key="1">
    <source>
        <dbReference type="EMBL" id="KAK9678329.1"/>
    </source>
</evidence>
<name>A0AAW1HR59_SAPOF</name>
<comment type="caution">
    <text evidence="1">The sequence shown here is derived from an EMBL/GenBank/DDBJ whole genome shotgun (WGS) entry which is preliminary data.</text>
</comment>
<evidence type="ECO:0000313" key="2">
    <source>
        <dbReference type="EMBL" id="KAK9742129.1"/>
    </source>
</evidence>
<accession>A0AAW1HR59</accession>
<dbReference type="EMBL" id="JBDFQZ010000003">
    <property type="protein sequence ID" value="KAK9742129.1"/>
    <property type="molecule type" value="Genomic_DNA"/>
</dbReference>
<dbReference type="EMBL" id="JBDFQZ010000011">
    <property type="protein sequence ID" value="KAK9678329.1"/>
    <property type="molecule type" value="Genomic_DNA"/>
</dbReference>
<evidence type="ECO:0000313" key="3">
    <source>
        <dbReference type="Proteomes" id="UP001443914"/>
    </source>
</evidence>
<organism evidence="1 3">
    <name type="scientific">Saponaria officinalis</name>
    <name type="common">Common soapwort</name>
    <name type="synonym">Lychnis saponaria</name>
    <dbReference type="NCBI Taxonomy" id="3572"/>
    <lineage>
        <taxon>Eukaryota</taxon>
        <taxon>Viridiplantae</taxon>
        <taxon>Streptophyta</taxon>
        <taxon>Embryophyta</taxon>
        <taxon>Tracheophyta</taxon>
        <taxon>Spermatophyta</taxon>
        <taxon>Magnoliopsida</taxon>
        <taxon>eudicotyledons</taxon>
        <taxon>Gunneridae</taxon>
        <taxon>Pentapetalae</taxon>
        <taxon>Caryophyllales</taxon>
        <taxon>Caryophyllaceae</taxon>
        <taxon>Caryophylleae</taxon>
        <taxon>Saponaria</taxon>
    </lineage>
</organism>
<dbReference type="AlphaFoldDB" id="A0AAW1HR59"/>
<gene>
    <name evidence="2" type="ORF">RND81_03G150300</name>
    <name evidence="1" type="ORF">RND81_11G204100</name>
</gene>
<protein>
    <submittedName>
        <fullName evidence="1">Uncharacterized protein</fullName>
    </submittedName>
</protein>
<proteinExistence type="predicted"/>
<dbReference type="Proteomes" id="UP001443914">
    <property type="component" value="Unassembled WGS sequence"/>
</dbReference>